<dbReference type="Gene3D" id="1.10.3470.10">
    <property type="entry name" value="ABC transporter involved in vitamin B12 uptake, BtuC"/>
    <property type="match status" value="1"/>
</dbReference>
<dbReference type="Proteomes" id="UP000680045">
    <property type="component" value="Unassembled WGS sequence"/>
</dbReference>
<dbReference type="GO" id="GO:0016020">
    <property type="term" value="C:membrane"/>
    <property type="evidence" value="ECO:0007669"/>
    <property type="project" value="UniProtKB-SubCell"/>
</dbReference>
<keyword evidence="3 5" id="KW-1133">Transmembrane helix</keyword>
<gene>
    <name evidence="6" type="ORF">KEH51_14985</name>
</gene>
<evidence type="ECO:0000256" key="3">
    <source>
        <dbReference type="ARBA" id="ARBA00022989"/>
    </source>
</evidence>
<evidence type="ECO:0000313" key="6">
    <source>
        <dbReference type="EMBL" id="MBR8645084.1"/>
    </source>
</evidence>
<reference evidence="6" key="1">
    <citation type="submission" date="2021-04" db="EMBL/GenBank/DDBJ databases">
        <title>Whole genome sequencing of Enterococci isolates from hospitalized patients.</title>
        <authorList>
            <person name="Ogoti B.M."/>
            <person name="Onyambu F.G."/>
        </authorList>
    </citation>
    <scope>NUCLEOTIDE SEQUENCE</scope>
    <source>
        <strain evidence="6">242</strain>
    </source>
</reference>
<proteinExistence type="predicted"/>
<keyword evidence="4 5" id="KW-0472">Membrane</keyword>
<accession>A0A941FJC6</accession>
<sequence length="85" mass="9525">MTNENQRFIPFISKLIIAIVAFIGMFIISMAFGAADVTVKDVWQALTSNAVGEKISIIREIRFPREVGQSLWVQPLPFLGPSCRE</sequence>
<name>A0A941FJC6_9BACI</name>
<keyword evidence="2 5" id="KW-0812">Transmembrane</keyword>
<evidence type="ECO:0000256" key="2">
    <source>
        <dbReference type="ARBA" id="ARBA00022692"/>
    </source>
</evidence>
<evidence type="ECO:0000256" key="5">
    <source>
        <dbReference type="SAM" id="Phobius"/>
    </source>
</evidence>
<dbReference type="AlphaFoldDB" id="A0A941FJC6"/>
<dbReference type="InterPro" id="IPR037294">
    <property type="entry name" value="ABC_BtuC-like"/>
</dbReference>
<feature type="transmembrane region" description="Helical" evidence="5">
    <location>
        <begin position="12"/>
        <end position="35"/>
    </location>
</feature>
<protein>
    <submittedName>
        <fullName evidence="6">Uncharacterized protein</fullName>
    </submittedName>
</protein>
<organism evidence="6 7">
    <name type="scientific">Peribacillus frigoritolerans</name>
    <dbReference type="NCBI Taxonomy" id="450367"/>
    <lineage>
        <taxon>Bacteria</taxon>
        <taxon>Bacillati</taxon>
        <taxon>Bacillota</taxon>
        <taxon>Bacilli</taxon>
        <taxon>Bacillales</taxon>
        <taxon>Bacillaceae</taxon>
        <taxon>Peribacillus</taxon>
    </lineage>
</organism>
<comment type="subcellular location">
    <subcellularLocation>
        <location evidence="1">Membrane</location>
        <topology evidence="1">Multi-pass membrane protein</topology>
    </subcellularLocation>
</comment>
<comment type="caution">
    <text evidence="6">The sequence shown here is derived from an EMBL/GenBank/DDBJ whole genome shotgun (WGS) entry which is preliminary data.</text>
</comment>
<dbReference type="EMBL" id="JAGTPW010000025">
    <property type="protein sequence ID" value="MBR8645084.1"/>
    <property type="molecule type" value="Genomic_DNA"/>
</dbReference>
<evidence type="ECO:0000313" key="7">
    <source>
        <dbReference type="Proteomes" id="UP000680045"/>
    </source>
</evidence>
<evidence type="ECO:0000256" key="4">
    <source>
        <dbReference type="ARBA" id="ARBA00023136"/>
    </source>
</evidence>
<evidence type="ECO:0000256" key="1">
    <source>
        <dbReference type="ARBA" id="ARBA00004141"/>
    </source>
</evidence>